<dbReference type="Pfam" id="PF07876">
    <property type="entry name" value="Dabb"/>
    <property type="match status" value="1"/>
</dbReference>
<dbReference type="KEGG" id="mko:MKLM6_2900"/>
<protein>
    <submittedName>
        <fullName evidence="1">Stress protein</fullName>
    </submittedName>
</protein>
<evidence type="ECO:0000313" key="1">
    <source>
        <dbReference type="EMBL" id="OAI29378.1"/>
    </source>
</evidence>
<gene>
    <name evidence="1" type="ORF">A1356_04580</name>
</gene>
<comment type="caution">
    <text evidence="1">The sequence shown here is derived from an EMBL/GenBank/DDBJ whole genome shotgun (WGS) entry which is preliminary data.</text>
</comment>
<evidence type="ECO:0000313" key="2">
    <source>
        <dbReference type="Proteomes" id="UP000077734"/>
    </source>
</evidence>
<dbReference type="SMART" id="SM00886">
    <property type="entry name" value="Dabb"/>
    <property type="match status" value="1"/>
</dbReference>
<dbReference type="EMBL" id="LUUL01000045">
    <property type="protein sequence ID" value="OAI29378.1"/>
    <property type="molecule type" value="Genomic_DNA"/>
</dbReference>
<dbReference type="PROSITE" id="PS51502">
    <property type="entry name" value="S_R_A_B_BARREL"/>
    <property type="match status" value="1"/>
</dbReference>
<dbReference type="Gene3D" id="3.30.70.100">
    <property type="match status" value="1"/>
</dbReference>
<sequence>MKLFYGLALAAWLAAGCCSQPVQPLTGEAGGRMHHVAVVWLKQPGDPQARQRYIEASRPLARLPGVVAYDAGTPAAVRRGRANAALDESYDVAVSAVFESRQAYQQFLQDPEYLRVAQQVLRPLVEKYKLYEFAEPDRP</sequence>
<dbReference type="InterPro" id="IPR013097">
    <property type="entry name" value="Dabb"/>
</dbReference>
<organism evidence="1 2">
    <name type="scientific">Methylomonas koyamae</name>
    <dbReference type="NCBI Taxonomy" id="702114"/>
    <lineage>
        <taxon>Bacteria</taxon>
        <taxon>Pseudomonadati</taxon>
        <taxon>Pseudomonadota</taxon>
        <taxon>Gammaproteobacteria</taxon>
        <taxon>Methylococcales</taxon>
        <taxon>Methylococcaceae</taxon>
        <taxon>Methylomonas</taxon>
    </lineage>
</organism>
<proteinExistence type="predicted"/>
<keyword evidence="2" id="KW-1185">Reference proteome</keyword>
<dbReference type="SUPFAM" id="SSF54909">
    <property type="entry name" value="Dimeric alpha+beta barrel"/>
    <property type="match status" value="1"/>
</dbReference>
<dbReference type="PROSITE" id="PS51257">
    <property type="entry name" value="PROKAR_LIPOPROTEIN"/>
    <property type="match status" value="1"/>
</dbReference>
<accession>A0A291ILE6</accession>
<reference evidence="1 2" key="1">
    <citation type="submission" date="2016-03" db="EMBL/GenBank/DDBJ databases">
        <authorList>
            <person name="Heylen K."/>
            <person name="De Vos P."/>
            <person name="Vekeman B."/>
        </authorList>
    </citation>
    <scope>NUCLEOTIDE SEQUENCE [LARGE SCALE GENOMIC DNA]</scope>
    <source>
        <strain evidence="1 2">R-49807</strain>
    </source>
</reference>
<dbReference type="RefSeq" id="WP_064024874.1">
    <property type="nucleotide sequence ID" value="NZ_LUUL01000045.1"/>
</dbReference>
<dbReference type="AlphaFoldDB" id="A0A291ILE6"/>
<dbReference type="InterPro" id="IPR011008">
    <property type="entry name" value="Dimeric_a/b-barrel"/>
</dbReference>
<dbReference type="Proteomes" id="UP000077734">
    <property type="component" value="Unassembled WGS sequence"/>
</dbReference>
<name>A0A291ILE6_9GAMM</name>